<keyword evidence="3" id="KW-1185">Reference proteome</keyword>
<feature type="compositionally biased region" description="Low complexity" evidence="1">
    <location>
        <begin position="304"/>
        <end position="316"/>
    </location>
</feature>
<evidence type="ECO:0000256" key="1">
    <source>
        <dbReference type="SAM" id="MobiDB-lite"/>
    </source>
</evidence>
<dbReference type="Proteomes" id="UP000724874">
    <property type="component" value="Unassembled WGS sequence"/>
</dbReference>
<feature type="region of interest" description="Disordered" evidence="1">
    <location>
        <begin position="129"/>
        <end position="168"/>
    </location>
</feature>
<feature type="compositionally biased region" description="Basic and acidic residues" evidence="1">
    <location>
        <begin position="317"/>
        <end position="326"/>
    </location>
</feature>
<accession>A0A9P5TUR8</accession>
<name>A0A9P5TUR8_GYMJU</name>
<evidence type="ECO:0000313" key="2">
    <source>
        <dbReference type="EMBL" id="KAF8912042.1"/>
    </source>
</evidence>
<feature type="compositionally biased region" description="Basic residues" evidence="1">
    <location>
        <begin position="386"/>
        <end position="395"/>
    </location>
</feature>
<reference evidence="2" key="1">
    <citation type="submission" date="2020-11" db="EMBL/GenBank/DDBJ databases">
        <authorList>
            <consortium name="DOE Joint Genome Institute"/>
            <person name="Ahrendt S."/>
            <person name="Riley R."/>
            <person name="Andreopoulos W."/>
            <person name="LaButti K."/>
            <person name="Pangilinan J."/>
            <person name="Ruiz-duenas F.J."/>
            <person name="Barrasa J.M."/>
            <person name="Sanchez-Garcia M."/>
            <person name="Camarero S."/>
            <person name="Miyauchi S."/>
            <person name="Serrano A."/>
            <person name="Linde D."/>
            <person name="Babiker R."/>
            <person name="Drula E."/>
            <person name="Ayuso-Fernandez I."/>
            <person name="Pacheco R."/>
            <person name="Padilla G."/>
            <person name="Ferreira P."/>
            <person name="Barriuso J."/>
            <person name="Kellner H."/>
            <person name="Castanera R."/>
            <person name="Alfaro M."/>
            <person name="Ramirez L."/>
            <person name="Pisabarro A.G."/>
            <person name="Kuo A."/>
            <person name="Tritt A."/>
            <person name="Lipzen A."/>
            <person name="He G."/>
            <person name="Yan M."/>
            <person name="Ng V."/>
            <person name="Cullen D."/>
            <person name="Martin F."/>
            <person name="Rosso M.-N."/>
            <person name="Henrissat B."/>
            <person name="Hibbett D."/>
            <person name="Martinez A.T."/>
            <person name="Grigoriev I.V."/>
        </authorList>
    </citation>
    <scope>NUCLEOTIDE SEQUENCE</scope>
    <source>
        <strain evidence="2">AH 44721</strain>
    </source>
</reference>
<gene>
    <name evidence="2" type="ORF">CPB84DRAFT_1841748</name>
</gene>
<feature type="region of interest" description="Disordered" evidence="1">
    <location>
        <begin position="346"/>
        <end position="396"/>
    </location>
</feature>
<sequence length="436" mass="47115">MSSLLPILTYVYRRAYCSDDCQHSDLSSPSISSSSSALSSPTMGYAIGGDVPALMPSALGSALKMYAQRTSYHVSSAASSHSWAVVTDDEDEEGFRPLGVGEYGNHDFSDSDVGLKSPPFLPSVNPALSYARRPSGTNNRTTVPHPQRRLSASMSPQNTRGYPRSAPISSRTFIDDEETYSVGFASWDGFDADEGDLYSEKDWDSNVKTKYSGEAKAKRSRNRSSLPACFSLLQMTSPSKEARSSPVSSSSTNTIARPSPPTPKLSLVDALAHIHMTAPGPPTSVHSTPRGRRREADKSRSSRRSGLSSSRSSSRRIPNEDSHFKPEAISAKEPFDWATAAKLPHRGREAIRRNSSPLPHLRTGMESSSPIFLATRRTQDADRSKSRGSSRARGRARVEDLGGIGLSTDAPGFGNGRSGLLDRERGAGSYIARVPL</sequence>
<evidence type="ECO:0000313" key="3">
    <source>
        <dbReference type="Proteomes" id="UP000724874"/>
    </source>
</evidence>
<dbReference type="EMBL" id="JADNYJ010000003">
    <property type="protein sequence ID" value="KAF8912042.1"/>
    <property type="molecule type" value="Genomic_DNA"/>
</dbReference>
<protein>
    <submittedName>
        <fullName evidence="2">Uncharacterized protein</fullName>
    </submittedName>
</protein>
<dbReference type="OrthoDB" id="2984747at2759"/>
<feature type="region of interest" description="Disordered" evidence="1">
    <location>
        <begin position="236"/>
        <end position="328"/>
    </location>
</feature>
<comment type="caution">
    <text evidence="2">The sequence shown here is derived from an EMBL/GenBank/DDBJ whole genome shotgun (WGS) entry which is preliminary data.</text>
</comment>
<dbReference type="AlphaFoldDB" id="A0A9P5TUR8"/>
<organism evidence="2 3">
    <name type="scientific">Gymnopilus junonius</name>
    <name type="common">Spectacular rustgill mushroom</name>
    <name type="synonym">Gymnopilus spectabilis subsp. junonius</name>
    <dbReference type="NCBI Taxonomy" id="109634"/>
    <lineage>
        <taxon>Eukaryota</taxon>
        <taxon>Fungi</taxon>
        <taxon>Dikarya</taxon>
        <taxon>Basidiomycota</taxon>
        <taxon>Agaricomycotina</taxon>
        <taxon>Agaricomycetes</taxon>
        <taxon>Agaricomycetidae</taxon>
        <taxon>Agaricales</taxon>
        <taxon>Agaricineae</taxon>
        <taxon>Hymenogastraceae</taxon>
        <taxon>Gymnopilus</taxon>
    </lineage>
</organism>
<feature type="compositionally biased region" description="Polar residues" evidence="1">
    <location>
        <begin position="135"/>
        <end position="160"/>
    </location>
</feature>
<proteinExistence type="predicted"/>